<dbReference type="GO" id="GO:0006270">
    <property type="term" value="P:DNA replication initiation"/>
    <property type="evidence" value="ECO:0007669"/>
    <property type="project" value="UniProtKB-ARBA"/>
</dbReference>
<dbReference type="PANTHER" id="PTHR33175">
    <property type="entry name" value="DNA-BINDING PROTEIN HU"/>
    <property type="match status" value="1"/>
</dbReference>
<dbReference type="PRINTS" id="PR01727">
    <property type="entry name" value="DNABINDINGHU"/>
</dbReference>
<dbReference type="GO" id="GO:0005829">
    <property type="term" value="C:cytosol"/>
    <property type="evidence" value="ECO:0007669"/>
    <property type="project" value="TreeGrafter"/>
</dbReference>
<name>A0A5C6RU28_9FLAO</name>
<dbReference type="Gene3D" id="4.10.520.10">
    <property type="entry name" value="IHF-like DNA-binding proteins"/>
    <property type="match status" value="1"/>
</dbReference>
<keyword evidence="3" id="KW-0226">DNA condensation</keyword>
<protein>
    <submittedName>
        <fullName evidence="6">HU family DNA-binding protein</fullName>
    </submittedName>
</protein>
<dbReference type="InterPro" id="IPR000119">
    <property type="entry name" value="Hist_DNA-bd"/>
</dbReference>
<dbReference type="GO" id="GO:1990178">
    <property type="term" value="C:HU-DNA complex"/>
    <property type="evidence" value="ECO:0007669"/>
    <property type="project" value="UniProtKB-ARBA"/>
</dbReference>
<dbReference type="GO" id="GO:0006351">
    <property type="term" value="P:DNA-templated transcription"/>
    <property type="evidence" value="ECO:0007669"/>
    <property type="project" value="UniProtKB-ARBA"/>
</dbReference>
<proteinExistence type="inferred from homology"/>
<sequence>MNKGELVDAIAKEAGLTKADAGNALNAFIGAVSGSLKKGDSVQLIGFGTFSISSRAARTGRNPQTGKEIKIAAKKVAKFKAGKALADTVK</sequence>
<evidence type="ECO:0000256" key="3">
    <source>
        <dbReference type="ARBA" id="ARBA00023067"/>
    </source>
</evidence>
<dbReference type="FunFam" id="4.10.520.10:FF:000001">
    <property type="entry name" value="DNA-binding protein HU"/>
    <property type="match status" value="1"/>
</dbReference>
<evidence type="ECO:0000256" key="5">
    <source>
        <dbReference type="RuleBase" id="RU003939"/>
    </source>
</evidence>
<dbReference type="PROSITE" id="PS00045">
    <property type="entry name" value="HISTONE_LIKE"/>
    <property type="match status" value="1"/>
</dbReference>
<dbReference type="RefSeq" id="WP_147099016.1">
    <property type="nucleotide sequence ID" value="NZ_VOOS01000002.1"/>
</dbReference>
<dbReference type="GO" id="GO:0003677">
    <property type="term" value="F:DNA binding"/>
    <property type="evidence" value="ECO:0007669"/>
    <property type="project" value="UniProtKB-KW"/>
</dbReference>
<dbReference type="InterPro" id="IPR010992">
    <property type="entry name" value="IHF-like_DNA-bd_dom_sf"/>
</dbReference>
<evidence type="ECO:0000313" key="6">
    <source>
        <dbReference type="EMBL" id="TXB65811.1"/>
    </source>
</evidence>
<dbReference type="GO" id="GO:1990103">
    <property type="term" value="C:DnaA-HU complex"/>
    <property type="evidence" value="ECO:0007669"/>
    <property type="project" value="UniProtKB-ARBA"/>
</dbReference>
<reference evidence="6 7" key="1">
    <citation type="submission" date="2019-08" db="EMBL/GenBank/DDBJ databases">
        <title>Genome of Vicingus serpentipes NCIMB 15042.</title>
        <authorList>
            <person name="Bowman J.P."/>
        </authorList>
    </citation>
    <scope>NUCLEOTIDE SEQUENCE [LARGE SCALE GENOMIC DNA]</scope>
    <source>
        <strain evidence="6 7">NCIMB 15042</strain>
    </source>
</reference>
<comment type="function">
    <text evidence="1">Histone-like DNA-binding protein which is capable of wrapping DNA to stabilize it, and thus to prevent its denaturation under extreme environmental conditions.</text>
</comment>
<dbReference type="SUPFAM" id="SSF47729">
    <property type="entry name" value="IHF-like DNA-binding proteins"/>
    <property type="match status" value="1"/>
</dbReference>
<dbReference type="GO" id="GO:0030527">
    <property type="term" value="F:structural constituent of chromatin"/>
    <property type="evidence" value="ECO:0007669"/>
    <property type="project" value="InterPro"/>
</dbReference>
<dbReference type="PANTHER" id="PTHR33175:SF3">
    <property type="entry name" value="DNA-BINDING PROTEIN HU-BETA"/>
    <property type="match status" value="1"/>
</dbReference>
<evidence type="ECO:0000313" key="7">
    <source>
        <dbReference type="Proteomes" id="UP000321721"/>
    </source>
</evidence>
<comment type="caution">
    <text evidence="6">The sequence shown here is derived from an EMBL/GenBank/DDBJ whole genome shotgun (WGS) entry which is preliminary data.</text>
</comment>
<dbReference type="Proteomes" id="UP000321721">
    <property type="component" value="Unassembled WGS sequence"/>
</dbReference>
<evidence type="ECO:0000256" key="2">
    <source>
        <dbReference type="ARBA" id="ARBA00010529"/>
    </source>
</evidence>
<keyword evidence="7" id="KW-1185">Reference proteome</keyword>
<accession>A0A5C6RU28</accession>
<evidence type="ECO:0000256" key="1">
    <source>
        <dbReference type="ARBA" id="ARBA00003819"/>
    </source>
</evidence>
<keyword evidence="4 6" id="KW-0238">DNA-binding</keyword>
<dbReference type="GO" id="GO:0030261">
    <property type="term" value="P:chromosome condensation"/>
    <property type="evidence" value="ECO:0007669"/>
    <property type="project" value="UniProtKB-KW"/>
</dbReference>
<dbReference type="CDD" id="cd13831">
    <property type="entry name" value="HU"/>
    <property type="match status" value="1"/>
</dbReference>
<organism evidence="6 7">
    <name type="scientific">Vicingus serpentipes</name>
    <dbReference type="NCBI Taxonomy" id="1926625"/>
    <lineage>
        <taxon>Bacteria</taxon>
        <taxon>Pseudomonadati</taxon>
        <taxon>Bacteroidota</taxon>
        <taxon>Flavobacteriia</taxon>
        <taxon>Flavobacteriales</taxon>
        <taxon>Vicingaceae</taxon>
        <taxon>Vicingus</taxon>
    </lineage>
</organism>
<evidence type="ECO:0000256" key="4">
    <source>
        <dbReference type="ARBA" id="ARBA00023125"/>
    </source>
</evidence>
<gene>
    <name evidence="6" type="ORF">FRY74_04390</name>
</gene>
<dbReference type="GO" id="GO:0042802">
    <property type="term" value="F:identical protein binding"/>
    <property type="evidence" value="ECO:0007669"/>
    <property type="project" value="UniProtKB-ARBA"/>
</dbReference>
<dbReference type="AlphaFoldDB" id="A0A5C6RU28"/>
<dbReference type="InterPro" id="IPR020816">
    <property type="entry name" value="Histone-like_DNA-bd_CS"/>
</dbReference>
<dbReference type="Pfam" id="PF00216">
    <property type="entry name" value="Bac_DNA_binding"/>
    <property type="match status" value="1"/>
</dbReference>
<dbReference type="OrthoDB" id="9799835at2"/>
<comment type="similarity">
    <text evidence="2 5">Belongs to the bacterial histone-like protein family.</text>
</comment>
<dbReference type="SMART" id="SM00411">
    <property type="entry name" value="BHL"/>
    <property type="match status" value="1"/>
</dbReference>
<dbReference type="EMBL" id="VOOS01000002">
    <property type="protein sequence ID" value="TXB65811.1"/>
    <property type="molecule type" value="Genomic_DNA"/>
</dbReference>